<evidence type="ECO:0000313" key="2">
    <source>
        <dbReference type="Proteomes" id="UP000192536"/>
    </source>
</evidence>
<protein>
    <submittedName>
        <fullName evidence="1">Uncharacterized protein</fullName>
    </submittedName>
</protein>
<dbReference type="Proteomes" id="UP000192536">
    <property type="component" value="Unassembled WGS sequence"/>
</dbReference>
<dbReference type="RefSeq" id="WP_084912647.1">
    <property type="nucleotide sequence ID" value="NZ_MRWE01000018.1"/>
</dbReference>
<organism evidence="1 2">
    <name type="scientific">Rouxiella badensis</name>
    <dbReference type="NCBI Taxonomy" id="1646377"/>
    <lineage>
        <taxon>Bacteria</taxon>
        <taxon>Pseudomonadati</taxon>
        <taxon>Pseudomonadota</taxon>
        <taxon>Gammaproteobacteria</taxon>
        <taxon>Enterobacterales</taxon>
        <taxon>Yersiniaceae</taxon>
        <taxon>Rouxiella</taxon>
    </lineage>
</organism>
<name>A0A1X0WEI7_9GAMM</name>
<keyword evidence="2" id="KW-1185">Reference proteome</keyword>
<proteinExistence type="predicted"/>
<dbReference type="AlphaFoldDB" id="A0A1X0WEI7"/>
<sequence>MIFVAWNSLVSLPAGSDKIELVNISVKFIGAKIFHLIIFGHIPKWKMFRHIAEVRTDLARALPAKSLKTSFSLFQERARLNKKCTHQAAAPVIQGDSSNSKQLDTTTRLYSDIENQFSLLFENINNFTHDFN</sequence>
<accession>A0A1X0WEI7</accession>
<evidence type="ECO:0000313" key="1">
    <source>
        <dbReference type="EMBL" id="ORJ25182.1"/>
    </source>
</evidence>
<reference evidence="1 2" key="1">
    <citation type="journal article" date="2017" name="Int. J. Syst. Evol. Microbiol.">
        <title>Rouxiella badensis sp. nov. and Rouxiella silvae sp. nov. isolated from peat bog soil in Germany and emendation of the genus description.</title>
        <authorList>
            <person name="Le Fleche-Mateos A."/>
            <person name="Kugler J.H."/>
            <person name="Hansen S.H."/>
            <person name="Syldatk C."/>
            <person name="Hausmann R."/>
            <person name="Lomprez F."/>
            <person name="Vandenbogaert M."/>
            <person name="Manuguerra J.C."/>
            <person name="Grimont P.A."/>
        </authorList>
    </citation>
    <scope>NUCLEOTIDE SEQUENCE [LARGE SCALE GENOMIC DNA]</scope>
    <source>
        <strain evidence="1 2">DSM 100043</strain>
    </source>
</reference>
<dbReference type="EMBL" id="MRWE01000018">
    <property type="protein sequence ID" value="ORJ25182.1"/>
    <property type="molecule type" value="Genomic_DNA"/>
</dbReference>
<gene>
    <name evidence="1" type="ORF">BS640_12175</name>
</gene>
<comment type="caution">
    <text evidence="1">The sequence shown here is derived from an EMBL/GenBank/DDBJ whole genome shotgun (WGS) entry which is preliminary data.</text>
</comment>